<sequence length="264" mass="31114">MLSKKKKIKYHDVVYDNTERDSIPKRGYYSELVSNMTKEDPSKEVYAKKRMKLMLQAKTDKLAPMLVSLPKPQKAKMLLPPGRWTTYREDESIQFPFETFVPKLQFLSIVLPKELPRLVKIERLRRKFLAANIKKMLRERGVQPYWLLPPSEYPITDQEYYGLYSPFPKLDLEIFDNTDFDCRIPEEWLGLGLIEGEQYPCPGLAFLPKEDGKSTKSGDLFQILNNLYEWINVAAFSFDRKTERWEVMALDGTQRRYKYNACTL</sequence>
<evidence type="ECO:0000313" key="2">
    <source>
        <dbReference type="Proteomes" id="UP001497472"/>
    </source>
</evidence>
<protein>
    <submittedName>
        <fullName evidence="1">Uncharacterized protein</fullName>
    </submittedName>
</protein>
<organism evidence="1 2">
    <name type="scientific">Leptosia nina</name>
    <dbReference type="NCBI Taxonomy" id="320188"/>
    <lineage>
        <taxon>Eukaryota</taxon>
        <taxon>Metazoa</taxon>
        <taxon>Ecdysozoa</taxon>
        <taxon>Arthropoda</taxon>
        <taxon>Hexapoda</taxon>
        <taxon>Insecta</taxon>
        <taxon>Pterygota</taxon>
        <taxon>Neoptera</taxon>
        <taxon>Endopterygota</taxon>
        <taxon>Lepidoptera</taxon>
        <taxon>Glossata</taxon>
        <taxon>Ditrysia</taxon>
        <taxon>Papilionoidea</taxon>
        <taxon>Pieridae</taxon>
        <taxon>Pierinae</taxon>
        <taxon>Leptosia</taxon>
    </lineage>
</organism>
<accession>A0AAV1IYZ1</accession>
<dbReference type="EMBL" id="CAVLEF010000003">
    <property type="protein sequence ID" value="CAK1542460.1"/>
    <property type="molecule type" value="Genomic_DNA"/>
</dbReference>
<gene>
    <name evidence="1" type="ORF">LNINA_LOCUS2354</name>
</gene>
<dbReference type="Proteomes" id="UP001497472">
    <property type="component" value="Unassembled WGS sequence"/>
</dbReference>
<proteinExistence type="predicted"/>
<evidence type="ECO:0000313" key="1">
    <source>
        <dbReference type="EMBL" id="CAK1542460.1"/>
    </source>
</evidence>
<name>A0AAV1IYZ1_9NEOP</name>
<reference evidence="1 2" key="1">
    <citation type="submission" date="2023-11" db="EMBL/GenBank/DDBJ databases">
        <authorList>
            <person name="Okamura Y."/>
        </authorList>
    </citation>
    <scope>NUCLEOTIDE SEQUENCE [LARGE SCALE GENOMIC DNA]</scope>
</reference>
<keyword evidence="2" id="KW-1185">Reference proteome</keyword>
<dbReference type="AlphaFoldDB" id="A0AAV1IYZ1"/>
<comment type="caution">
    <text evidence="1">The sequence shown here is derived from an EMBL/GenBank/DDBJ whole genome shotgun (WGS) entry which is preliminary data.</text>
</comment>